<gene>
    <name evidence="2" type="ORF">HMPREF9997_00337</name>
</gene>
<keyword evidence="1" id="KW-0472">Membrane</keyword>
<dbReference type="AlphaFoldDB" id="L1MLA2"/>
<evidence type="ECO:0008006" key="4">
    <source>
        <dbReference type="Google" id="ProtNLM"/>
    </source>
</evidence>
<dbReference type="EMBL" id="AMEM01000007">
    <property type="protein sequence ID" value="EKX92053.1"/>
    <property type="molecule type" value="Genomic_DNA"/>
</dbReference>
<dbReference type="InterPro" id="IPR021903">
    <property type="entry name" value="DUF3515"/>
</dbReference>
<dbReference type="Pfam" id="PF12028">
    <property type="entry name" value="DUF3515"/>
    <property type="match status" value="2"/>
</dbReference>
<dbReference type="eggNOG" id="ENOG50336I4">
    <property type="taxonomic scope" value="Bacteria"/>
</dbReference>
<keyword evidence="3" id="KW-1185">Reference proteome</keyword>
<dbReference type="RefSeq" id="WP_006062033.1">
    <property type="nucleotide sequence ID" value="NZ_KB290822.1"/>
</dbReference>
<accession>L1MLA2</accession>
<evidence type="ECO:0000313" key="2">
    <source>
        <dbReference type="EMBL" id="EKX92053.1"/>
    </source>
</evidence>
<feature type="transmembrane region" description="Helical" evidence="1">
    <location>
        <begin position="20"/>
        <end position="40"/>
    </location>
</feature>
<dbReference type="PATRIC" id="fig|1035195.3.peg.313"/>
<dbReference type="STRING" id="1035195.HMPREF9997_00337"/>
<evidence type="ECO:0000256" key="1">
    <source>
        <dbReference type="SAM" id="Phobius"/>
    </source>
</evidence>
<sequence length="320" mass="33336">MDTDVSTDQFLPLNRAPLVLALILALTMVIAVLFGARVFYDRVARQPVAMSAIDSPDASSPECSTLIDRLPSSLLGHRRTDIAEPAPAGAAAWSSNSTESITLRCGVSLPLQYTTLSHTTDAAGSTWLRVVDATPGANLETWYSVNRHPAVAVTTTRAALGSHANPVDDLGESMSDLSTIAVNPHPAPLATLESAGTEDRCDALLSALPNTLGDFTRLDAASVTASGLPAASAAWTAEGQEPVVLRCGVAPAPGYAPGAQLQQVNDIPWFEDTTLANGTTSSTWFALDREAEVAVSMPQSAGNAVIVGISSAINEHLPRA</sequence>
<protein>
    <recommendedName>
        <fullName evidence="4">DUF3515 domain-containing protein</fullName>
    </recommendedName>
</protein>
<comment type="caution">
    <text evidence="2">The sequence shown here is derived from an EMBL/GenBank/DDBJ whole genome shotgun (WGS) entry which is preliminary data.</text>
</comment>
<dbReference type="HOGENOM" id="CLU_862540_0_0_11"/>
<organism evidence="2 3">
    <name type="scientific">Corynebacterium durum F0235</name>
    <dbReference type="NCBI Taxonomy" id="1035195"/>
    <lineage>
        <taxon>Bacteria</taxon>
        <taxon>Bacillati</taxon>
        <taxon>Actinomycetota</taxon>
        <taxon>Actinomycetes</taxon>
        <taxon>Mycobacteriales</taxon>
        <taxon>Corynebacteriaceae</taxon>
        <taxon>Corynebacterium</taxon>
    </lineage>
</organism>
<evidence type="ECO:0000313" key="3">
    <source>
        <dbReference type="Proteomes" id="UP000010445"/>
    </source>
</evidence>
<dbReference type="OrthoDB" id="4422435at2"/>
<reference evidence="2 3" key="1">
    <citation type="submission" date="2012-05" db="EMBL/GenBank/DDBJ databases">
        <authorList>
            <person name="Weinstock G."/>
            <person name="Sodergren E."/>
            <person name="Lobos E.A."/>
            <person name="Fulton L."/>
            <person name="Fulton R."/>
            <person name="Courtney L."/>
            <person name="Fronick C."/>
            <person name="O'Laughlin M."/>
            <person name="Godfrey J."/>
            <person name="Wilson R.M."/>
            <person name="Miner T."/>
            <person name="Farmer C."/>
            <person name="Delehaunty K."/>
            <person name="Cordes M."/>
            <person name="Minx P."/>
            <person name="Tomlinson C."/>
            <person name="Chen J."/>
            <person name="Wollam A."/>
            <person name="Pepin K.H."/>
            <person name="Bhonagiri V."/>
            <person name="Zhang X."/>
            <person name="Suruliraj S."/>
            <person name="Warren W."/>
            <person name="Mitreva M."/>
            <person name="Mardis E.R."/>
            <person name="Wilson R.K."/>
        </authorList>
    </citation>
    <scope>NUCLEOTIDE SEQUENCE [LARGE SCALE GENOMIC DNA]</scope>
    <source>
        <strain evidence="2 3">F0235</strain>
    </source>
</reference>
<keyword evidence="1" id="KW-1133">Transmembrane helix</keyword>
<keyword evidence="1" id="KW-0812">Transmembrane</keyword>
<name>L1MLA2_9CORY</name>
<proteinExistence type="predicted"/>
<dbReference type="Proteomes" id="UP000010445">
    <property type="component" value="Unassembled WGS sequence"/>
</dbReference>